<dbReference type="STRING" id="123320.SAMN06309945_0463"/>
<evidence type="ECO:0000313" key="1">
    <source>
        <dbReference type="EMBL" id="SKC38688.1"/>
    </source>
</evidence>
<dbReference type="Proteomes" id="UP000190857">
    <property type="component" value="Unassembled WGS sequence"/>
</dbReference>
<sequence length="111" mass="11721">MFGLGLLCLFVGSALGGYSVRRTIARRLGTGPLVRQGIVAAREPGSDIPHPRLPEVIARTLNILLVVAGVVLLWPTIGAGTIALAALIFGADAALWLTSVWQVRRAAQEQP</sequence>
<protein>
    <submittedName>
        <fullName evidence="1">Uncharacterized protein</fullName>
    </submittedName>
</protein>
<name>A0A1T5II11_9MICO</name>
<organism evidence="1 2">
    <name type="scientific">Okibacterium fritillariae</name>
    <dbReference type="NCBI Taxonomy" id="123320"/>
    <lineage>
        <taxon>Bacteria</taxon>
        <taxon>Bacillati</taxon>
        <taxon>Actinomycetota</taxon>
        <taxon>Actinomycetes</taxon>
        <taxon>Micrococcales</taxon>
        <taxon>Microbacteriaceae</taxon>
        <taxon>Okibacterium</taxon>
    </lineage>
</organism>
<gene>
    <name evidence="1" type="ORF">SAMN06309945_0463</name>
</gene>
<proteinExistence type="predicted"/>
<reference evidence="1 2" key="1">
    <citation type="submission" date="2017-02" db="EMBL/GenBank/DDBJ databases">
        <authorList>
            <person name="Peterson S.W."/>
        </authorList>
    </citation>
    <scope>NUCLEOTIDE SEQUENCE [LARGE SCALE GENOMIC DNA]</scope>
    <source>
        <strain evidence="1 2">VKM Ac-2059</strain>
    </source>
</reference>
<dbReference type="AlphaFoldDB" id="A0A1T5II11"/>
<dbReference type="EMBL" id="FUZP01000001">
    <property type="protein sequence ID" value="SKC38688.1"/>
    <property type="molecule type" value="Genomic_DNA"/>
</dbReference>
<keyword evidence="2" id="KW-1185">Reference proteome</keyword>
<accession>A0A1T5II11</accession>
<evidence type="ECO:0000313" key="2">
    <source>
        <dbReference type="Proteomes" id="UP000190857"/>
    </source>
</evidence>